<evidence type="ECO:0000256" key="11">
    <source>
        <dbReference type="ARBA" id="ARBA00023295"/>
    </source>
</evidence>
<dbReference type="InterPro" id="IPR001579">
    <property type="entry name" value="Glyco_hydro_18_chit_AS"/>
</dbReference>
<evidence type="ECO:0000256" key="15">
    <source>
        <dbReference type="SAM" id="MobiDB-lite"/>
    </source>
</evidence>
<dbReference type="GeneID" id="29988564"/>
<keyword evidence="7 13" id="KW-0378">Hydrolase</keyword>
<proteinExistence type="inferred from homology"/>
<dbReference type="GO" id="GO:0008061">
    <property type="term" value="F:chitin binding"/>
    <property type="evidence" value="ECO:0007669"/>
    <property type="project" value="UniProtKB-KW"/>
</dbReference>
<comment type="catalytic activity">
    <reaction evidence="1">
        <text>Random endo-hydrolysis of N-acetyl-beta-D-glucosaminide (1-&gt;4)-beta-linkages in chitin and chitodextrins.</text>
        <dbReference type="EC" id="3.2.1.14"/>
    </reaction>
</comment>
<sequence>MLFQKTLSCLGLLASLASAAPSLRRRQSPGALNVVYWGQNGGGTIENNDLSAYCTATSDIDVLVLSSLWQWSNGATAMGGSFGQSCGVTSSGQPQNCDALVSAITKCKNAGVKIILSIGGAAAYSSFASADEASAAGQYVWNAYGGGSGVTRPFGNNIVDGFDLDLELANGNQYFIPFLNTLRSNFASDPSHSYVITGAPVTMPHTLSLPRIASWGSFANKNNREPNMGIIIQGVIFDYLWIQFYNNNNYTVPCSLGINGGAPFNYNNWTSFVETTPSKNAKLFVGVPASPLGANGAPSGSIYYATPQQLATIVAEVKGNSNFGGIMMWSAGFSDANVNNGCTYAQEAKNILLTGSPCSSGPVTASLPPVPTSTSASSPPGSSSTPPSGSGSVPQWGQCGGSGYTGPTQCVSPYKCVATSEWWSQCE</sequence>
<evidence type="ECO:0000256" key="4">
    <source>
        <dbReference type="ARBA" id="ARBA00022525"/>
    </source>
</evidence>
<accession>A0A2P4ZU30</accession>
<feature type="compositionally biased region" description="Low complexity" evidence="15">
    <location>
        <begin position="363"/>
        <end position="394"/>
    </location>
</feature>
<dbReference type="InterPro" id="IPR050542">
    <property type="entry name" value="Glycosyl_Hydrlase18_Chitinase"/>
</dbReference>
<feature type="domain" description="CBM1" evidence="17">
    <location>
        <begin position="391"/>
        <end position="427"/>
    </location>
</feature>
<comment type="subcellular location">
    <subcellularLocation>
        <location evidence="2">Secreted</location>
    </subcellularLocation>
</comment>
<evidence type="ECO:0000313" key="19">
    <source>
        <dbReference type="EMBL" id="PON27788.1"/>
    </source>
</evidence>
<dbReference type="PROSITE" id="PS01095">
    <property type="entry name" value="GH18_1"/>
    <property type="match status" value="1"/>
</dbReference>
<evidence type="ECO:0000256" key="14">
    <source>
        <dbReference type="RuleBase" id="RU004453"/>
    </source>
</evidence>
<evidence type="ECO:0000256" key="6">
    <source>
        <dbReference type="ARBA" id="ARBA00022729"/>
    </source>
</evidence>
<keyword evidence="5" id="KW-0147">Chitin-binding</keyword>
<dbReference type="PANTHER" id="PTHR45708:SF49">
    <property type="entry name" value="ENDOCHITINASE"/>
    <property type="match status" value="1"/>
</dbReference>
<dbReference type="SMART" id="SM00236">
    <property type="entry name" value="fCBD"/>
    <property type="match status" value="1"/>
</dbReference>
<dbReference type="Pfam" id="PF00734">
    <property type="entry name" value="CBM_1"/>
    <property type="match status" value="1"/>
</dbReference>
<evidence type="ECO:0000256" key="2">
    <source>
        <dbReference type="ARBA" id="ARBA00004613"/>
    </source>
</evidence>
<evidence type="ECO:0000259" key="18">
    <source>
        <dbReference type="PROSITE" id="PS51910"/>
    </source>
</evidence>
<dbReference type="InterPro" id="IPR000254">
    <property type="entry name" value="CBD"/>
</dbReference>
<keyword evidence="6 16" id="KW-0732">Signal</keyword>
<evidence type="ECO:0000256" key="16">
    <source>
        <dbReference type="SAM" id="SignalP"/>
    </source>
</evidence>
<keyword evidence="9" id="KW-0843">Virulence</keyword>
<evidence type="ECO:0000256" key="13">
    <source>
        <dbReference type="RuleBase" id="RU000489"/>
    </source>
</evidence>
<feature type="region of interest" description="Disordered" evidence="15">
    <location>
        <begin position="363"/>
        <end position="398"/>
    </location>
</feature>
<evidence type="ECO:0000259" key="17">
    <source>
        <dbReference type="PROSITE" id="PS51164"/>
    </source>
</evidence>
<dbReference type="Gene3D" id="3.20.20.80">
    <property type="entry name" value="Glycosidases"/>
    <property type="match status" value="1"/>
</dbReference>
<organism evidence="19 20">
    <name type="scientific">Trichoderma gamsii</name>
    <dbReference type="NCBI Taxonomy" id="398673"/>
    <lineage>
        <taxon>Eukaryota</taxon>
        <taxon>Fungi</taxon>
        <taxon>Dikarya</taxon>
        <taxon>Ascomycota</taxon>
        <taxon>Pezizomycotina</taxon>
        <taxon>Sordariomycetes</taxon>
        <taxon>Hypocreomycetidae</taxon>
        <taxon>Hypocreales</taxon>
        <taxon>Hypocreaceae</taxon>
        <taxon>Trichoderma</taxon>
    </lineage>
</organism>
<feature type="signal peptide" evidence="16">
    <location>
        <begin position="1"/>
        <end position="19"/>
    </location>
</feature>
<dbReference type="EMBL" id="JPDN02000009">
    <property type="protein sequence ID" value="PON27788.1"/>
    <property type="molecule type" value="Genomic_DNA"/>
</dbReference>
<dbReference type="InterPro" id="IPR001223">
    <property type="entry name" value="Glyco_hydro18_cat"/>
</dbReference>
<gene>
    <name evidence="19" type="ORF">TGAM01_v203555</name>
</gene>
<evidence type="ECO:0000256" key="8">
    <source>
        <dbReference type="ARBA" id="ARBA00023024"/>
    </source>
</evidence>
<feature type="chain" id="PRO_5015201616" description="chitinase" evidence="16">
    <location>
        <begin position="20"/>
        <end position="427"/>
    </location>
</feature>
<dbReference type="PROSITE" id="PS00562">
    <property type="entry name" value="CBM1_1"/>
    <property type="match status" value="1"/>
</dbReference>
<dbReference type="Proteomes" id="UP000054821">
    <property type="component" value="Unassembled WGS sequence"/>
</dbReference>
<dbReference type="EC" id="3.2.1.14" evidence="3"/>
<dbReference type="SUPFAM" id="SSF57180">
    <property type="entry name" value="Cellulose-binding domain"/>
    <property type="match status" value="1"/>
</dbReference>
<reference evidence="19 20" key="1">
    <citation type="journal article" date="2016" name="Genome Announc.">
        <title>Draft Whole-Genome Sequence of Trichoderma gamsii T6085, a Promising Biocontrol Agent of Fusarium Head Blight on Wheat.</title>
        <authorList>
            <person name="Baroncelli R."/>
            <person name="Zapparata A."/>
            <person name="Piaggeschi G."/>
            <person name="Sarrocco S."/>
            <person name="Vannacci G."/>
        </authorList>
    </citation>
    <scope>NUCLEOTIDE SEQUENCE [LARGE SCALE GENOMIC DNA]</scope>
    <source>
        <strain evidence="19 20">T6085</strain>
    </source>
</reference>
<dbReference type="PANTHER" id="PTHR45708">
    <property type="entry name" value="ENDOCHITINASE"/>
    <property type="match status" value="1"/>
</dbReference>
<dbReference type="GO" id="GO:0005576">
    <property type="term" value="C:extracellular region"/>
    <property type="evidence" value="ECO:0007669"/>
    <property type="project" value="UniProtKB-SubCell"/>
</dbReference>
<comment type="similarity">
    <text evidence="14">Belongs to the glycosyl hydrolase 18 family.</text>
</comment>
<keyword evidence="11 13" id="KW-0326">Glycosidase</keyword>
<keyword evidence="12" id="KW-0624">Polysaccharide degradation</keyword>
<dbReference type="GO" id="GO:0006032">
    <property type="term" value="P:chitin catabolic process"/>
    <property type="evidence" value="ECO:0007669"/>
    <property type="project" value="UniProtKB-KW"/>
</dbReference>
<dbReference type="Pfam" id="PF00704">
    <property type="entry name" value="Glyco_hydro_18"/>
    <property type="match status" value="1"/>
</dbReference>
<keyword evidence="10" id="KW-0119">Carbohydrate metabolism</keyword>
<dbReference type="GO" id="GO:0008843">
    <property type="term" value="F:endochitinase activity"/>
    <property type="evidence" value="ECO:0007669"/>
    <property type="project" value="UniProtKB-EC"/>
</dbReference>
<evidence type="ECO:0000256" key="10">
    <source>
        <dbReference type="ARBA" id="ARBA00023277"/>
    </source>
</evidence>
<dbReference type="RefSeq" id="XP_024406068.1">
    <property type="nucleotide sequence ID" value="XM_024549230.1"/>
</dbReference>
<protein>
    <recommendedName>
        <fullName evidence="3">chitinase</fullName>
        <ecNumber evidence="3">3.2.1.14</ecNumber>
    </recommendedName>
</protein>
<dbReference type="GO" id="GO:0030248">
    <property type="term" value="F:cellulose binding"/>
    <property type="evidence" value="ECO:0007669"/>
    <property type="project" value="InterPro"/>
</dbReference>
<keyword evidence="20" id="KW-1185">Reference proteome</keyword>
<feature type="domain" description="GH18" evidence="18">
    <location>
        <begin position="31"/>
        <end position="355"/>
    </location>
</feature>
<dbReference type="STRING" id="398673.A0A2P4ZU30"/>
<evidence type="ECO:0000256" key="12">
    <source>
        <dbReference type="ARBA" id="ARBA00023326"/>
    </source>
</evidence>
<keyword evidence="8" id="KW-0146">Chitin degradation</keyword>
<name>A0A2P4ZU30_9HYPO</name>
<dbReference type="PROSITE" id="PS51164">
    <property type="entry name" value="CBM1_2"/>
    <property type="match status" value="1"/>
</dbReference>
<dbReference type="SUPFAM" id="SSF51445">
    <property type="entry name" value="(Trans)glycosidases"/>
    <property type="match status" value="1"/>
</dbReference>
<evidence type="ECO:0000256" key="9">
    <source>
        <dbReference type="ARBA" id="ARBA00023026"/>
    </source>
</evidence>
<evidence type="ECO:0000256" key="3">
    <source>
        <dbReference type="ARBA" id="ARBA00012729"/>
    </source>
</evidence>
<evidence type="ECO:0000256" key="1">
    <source>
        <dbReference type="ARBA" id="ARBA00000822"/>
    </source>
</evidence>
<comment type="caution">
    <text evidence="19">The sequence shown here is derived from an EMBL/GenBank/DDBJ whole genome shotgun (WGS) entry which is preliminary data.</text>
</comment>
<dbReference type="AlphaFoldDB" id="A0A2P4ZU30"/>
<evidence type="ECO:0000256" key="5">
    <source>
        <dbReference type="ARBA" id="ARBA00022669"/>
    </source>
</evidence>
<dbReference type="PROSITE" id="PS51910">
    <property type="entry name" value="GH18_2"/>
    <property type="match status" value="1"/>
</dbReference>
<evidence type="ECO:0000256" key="7">
    <source>
        <dbReference type="ARBA" id="ARBA00022801"/>
    </source>
</evidence>
<keyword evidence="4" id="KW-0964">Secreted</keyword>
<dbReference type="InterPro" id="IPR035971">
    <property type="entry name" value="CBD_sf"/>
</dbReference>
<dbReference type="InterPro" id="IPR017853">
    <property type="entry name" value="GH"/>
</dbReference>
<evidence type="ECO:0000313" key="20">
    <source>
        <dbReference type="Proteomes" id="UP000054821"/>
    </source>
</evidence>
<dbReference type="GO" id="GO:0000272">
    <property type="term" value="P:polysaccharide catabolic process"/>
    <property type="evidence" value="ECO:0007669"/>
    <property type="project" value="UniProtKB-KW"/>
</dbReference>